<keyword evidence="1" id="KW-0472">Membrane</keyword>
<organism evidence="2 3">
    <name type="scientific">Crotalaria pallida</name>
    <name type="common">Smooth rattlebox</name>
    <name type="synonym">Crotalaria striata</name>
    <dbReference type="NCBI Taxonomy" id="3830"/>
    <lineage>
        <taxon>Eukaryota</taxon>
        <taxon>Viridiplantae</taxon>
        <taxon>Streptophyta</taxon>
        <taxon>Embryophyta</taxon>
        <taxon>Tracheophyta</taxon>
        <taxon>Spermatophyta</taxon>
        <taxon>Magnoliopsida</taxon>
        <taxon>eudicotyledons</taxon>
        <taxon>Gunneridae</taxon>
        <taxon>Pentapetalae</taxon>
        <taxon>rosids</taxon>
        <taxon>fabids</taxon>
        <taxon>Fabales</taxon>
        <taxon>Fabaceae</taxon>
        <taxon>Papilionoideae</taxon>
        <taxon>50 kb inversion clade</taxon>
        <taxon>genistoids sensu lato</taxon>
        <taxon>core genistoids</taxon>
        <taxon>Crotalarieae</taxon>
        <taxon>Crotalaria</taxon>
    </lineage>
</organism>
<keyword evidence="3" id="KW-1185">Reference proteome</keyword>
<evidence type="ECO:0000256" key="1">
    <source>
        <dbReference type="SAM" id="Phobius"/>
    </source>
</evidence>
<keyword evidence="1" id="KW-0812">Transmembrane</keyword>
<comment type="caution">
    <text evidence="2">The sequence shown here is derived from an EMBL/GenBank/DDBJ whole genome shotgun (WGS) entry which is preliminary data.</text>
</comment>
<dbReference type="Proteomes" id="UP001372338">
    <property type="component" value="Unassembled WGS sequence"/>
</dbReference>
<evidence type="ECO:0000313" key="2">
    <source>
        <dbReference type="EMBL" id="KAK7290002.1"/>
    </source>
</evidence>
<evidence type="ECO:0000313" key="3">
    <source>
        <dbReference type="Proteomes" id="UP001372338"/>
    </source>
</evidence>
<reference evidence="2 3" key="1">
    <citation type="submission" date="2024-01" db="EMBL/GenBank/DDBJ databases">
        <title>The genomes of 5 underutilized Papilionoideae crops provide insights into root nodulation and disease resistanc.</title>
        <authorList>
            <person name="Yuan L."/>
        </authorList>
    </citation>
    <scope>NUCLEOTIDE SEQUENCE [LARGE SCALE GENOMIC DNA]</scope>
    <source>
        <strain evidence="2">ZHUSHIDOU_FW_LH</strain>
        <tissue evidence="2">Leaf</tissue>
    </source>
</reference>
<dbReference type="EMBL" id="JAYWIO010000001">
    <property type="protein sequence ID" value="KAK7290002.1"/>
    <property type="molecule type" value="Genomic_DNA"/>
</dbReference>
<keyword evidence="1" id="KW-1133">Transmembrane helix</keyword>
<proteinExistence type="predicted"/>
<feature type="transmembrane region" description="Helical" evidence="1">
    <location>
        <begin position="89"/>
        <end position="108"/>
    </location>
</feature>
<sequence length="110" mass="13101">MFPHRRYSVIQPFEQMRWFMSMLGRKIVTLMPAMRGLRQALGWQPAYNKIGDLECQSDHRMTCKVIIFWAMFGLPSLSMLDRQTAKKQWTFVWDLNLVIVILIIHWAGDR</sequence>
<gene>
    <name evidence="2" type="ORF">RIF29_04097</name>
</gene>
<accession>A0AAN9J0W4</accession>
<dbReference type="AlphaFoldDB" id="A0AAN9J0W4"/>
<name>A0AAN9J0W4_CROPI</name>
<protein>
    <submittedName>
        <fullName evidence="2">Uncharacterized protein</fullName>
    </submittedName>
</protein>